<reference evidence="9 10" key="1">
    <citation type="submission" date="2016-02" db="EMBL/GenBank/DDBJ databases">
        <title>Genome sequence of Marichromatium gracile YL-28, a purple sulfur bacterium.</title>
        <authorList>
            <person name="Zhao C."/>
            <person name="Hong X."/>
            <person name="Chen S."/>
            <person name="Yang S."/>
        </authorList>
    </citation>
    <scope>NUCLEOTIDE SEQUENCE [LARGE SCALE GENOMIC DNA]</scope>
    <source>
        <strain evidence="9 10">YL28</strain>
    </source>
</reference>
<dbReference type="InterPro" id="IPR050238">
    <property type="entry name" value="DNA_Rep/Repair_Clamp_Loader"/>
</dbReference>
<keyword evidence="5" id="KW-0235">DNA replication</keyword>
<dbReference type="Pfam" id="PF13177">
    <property type="entry name" value="DNA_pol3_delta2"/>
    <property type="match status" value="1"/>
</dbReference>
<feature type="domain" description="DNA polymerase III delta subunit C-terminal" evidence="8">
    <location>
        <begin position="214"/>
        <end position="327"/>
    </location>
</feature>
<evidence type="ECO:0000313" key="10">
    <source>
        <dbReference type="Proteomes" id="UP000075766"/>
    </source>
</evidence>
<proteinExistence type="predicted"/>
<dbReference type="NCBIfam" id="TIGR00678">
    <property type="entry name" value="holB"/>
    <property type="match status" value="1"/>
</dbReference>
<keyword evidence="4" id="KW-0548">Nucleotidyltransferase</keyword>
<accession>A0ABR5VGM6</accession>
<dbReference type="InterPro" id="IPR015199">
    <property type="entry name" value="DNA_pol_III_delta_C"/>
</dbReference>
<keyword evidence="6" id="KW-0239">DNA-directed DNA polymerase</keyword>
<dbReference type="SUPFAM" id="SSF52540">
    <property type="entry name" value="P-loop containing nucleoside triphosphate hydrolases"/>
    <property type="match status" value="1"/>
</dbReference>
<dbReference type="PANTHER" id="PTHR11669:SF8">
    <property type="entry name" value="DNA POLYMERASE III SUBUNIT DELTA"/>
    <property type="match status" value="1"/>
</dbReference>
<dbReference type="InterPro" id="IPR004622">
    <property type="entry name" value="DNA_pol_HolB"/>
</dbReference>
<protein>
    <recommendedName>
        <fullName evidence="2">DNA polymerase III subunit delta'</fullName>
        <ecNumber evidence="1">2.7.7.7</ecNumber>
    </recommendedName>
</protein>
<keyword evidence="3" id="KW-0808">Transferase</keyword>
<evidence type="ECO:0000256" key="1">
    <source>
        <dbReference type="ARBA" id="ARBA00012417"/>
    </source>
</evidence>
<evidence type="ECO:0000259" key="8">
    <source>
        <dbReference type="Pfam" id="PF09115"/>
    </source>
</evidence>
<name>A0ABR5VGM6_MARGR</name>
<evidence type="ECO:0000256" key="3">
    <source>
        <dbReference type="ARBA" id="ARBA00022679"/>
    </source>
</evidence>
<dbReference type="RefSeq" id="WP_062274395.1">
    <property type="nucleotide sequence ID" value="NZ_LSYU01000044.1"/>
</dbReference>
<gene>
    <name evidence="9" type="ORF">AY586_01735</name>
</gene>
<dbReference type="Proteomes" id="UP000075766">
    <property type="component" value="Unassembled WGS sequence"/>
</dbReference>
<evidence type="ECO:0000256" key="7">
    <source>
        <dbReference type="ARBA" id="ARBA00049244"/>
    </source>
</evidence>
<dbReference type="Gene3D" id="3.40.50.300">
    <property type="entry name" value="P-loop containing nucleotide triphosphate hydrolases"/>
    <property type="match status" value="1"/>
</dbReference>
<dbReference type="PANTHER" id="PTHR11669">
    <property type="entry name" value="REPLICATION FACTOR C / DNA POLYMERASE III GAMMA-TAU SUBUNIT"/>
    <property type="match status" value="1"/>
</dbReference>
<evidence type="ECO:0000256" key="6">
    <source>
        <dbReference type="ARBA" id="ARBA00022932"/>
    </source>
</evidence>
<comment type="catalytic activity">
    <reaction evidence="7">
        <text>DNA(n) + a 2'-deoxyribonucleoside 5'-triphosphate = DNA(n+1) + diphosphate</text>
        <dbReference type="Rhea" id="RHEA:22508"/>
        <dbReference type="Rhea" id="RHEA-COMP:17339"/>
        <dbReference type="Rhea" id="RHEA-COMP:17340"/>
        <dbReference type="ChEBI" id="CHEBI:33019"/>
        <dbReference type="ChEBI" id="CHEBI:61560"/>
        <dbReference type="ChEBI" id="CHEBI:173112"/>
        <dbReference type="EC" id="2.7.7.7"/>
    </reaction>
</comment>
<dbReference type="Gene3D" id="1.20.272.10">
    <property type="match status" value="1"/>
</dbReference>
<dbReference type="EC" id="2.7.7.7" evidence="1"/>
<evidence type="ECO:0000256" key="5">
    <source>
        <dbReference type="ARBA" id="ARBA00022705"/>
    </source>
</evidence>
<evidence type="ECO:0000256" key="4">
    <source>
        <dbReference type="ARBA" id="ARBA00022695"/>
    </source>
</evidence>
<organism evidence="9 10">
    <name type="scientific">Marichromatium gracile</name>
    <name type="common">Chromatium gracile</name>
    <dbReference type="NCBI Taxonomy" id="1048"/>
    <lineage>
        <taxon>Bacteria</taxon>
        <taxon>Pseudomonadati</taxon>
        <taxon>Pseudomonadota</taxon>
        <taxon>Gammaproteobacteria</taxon>
        <taxon>Chromatiales</taxon>
        <taxon>Chromatiaceae</taxon>
        <taxon>Marichromatium</taxon>
    </lineage>
</organism>
<evidence type="ECO:0000313" key="9">
    <source>
        <dbReference type="EMBL" id="KXX64826.1"/>
    </source>
</evidence>
<dbReference type="Pfam" id="PF09115">
    <property type="entry name" value="DNApol3-delta_C"/>
    <property type="match status" value="1"/>
</dbReference>
<dbReference type="InterPro" id="IPR027417">
    <property type="entry name" value="P-loop_NTPase"/>
</dbReference>
<comment type="caution">
    <text evidence="9">The sequence shown here is derived from an EMBL/GenBank/DDBJ whole genome shotgun (WGS) entry which is preliminary data.</text>
</comment>
<keyword evidence="10" id="KW-1185">Reference proteome</keyword>
<evidence type="ECO:0000256" key="2">
    <source>
        <dbReference type="ARBA" id="ARBA00014363"/>
    </source>
</evidence>
<sequence>MSQGRDRLPSWLAAPWARLQQARAADRLPHALLLSGPAGVGKRALLERFARALLCAAPDAEGQACGRCAECVLLAAGNHPDLVRVGPDPESKSGDIPIAAIRTLCAGEALTPSRVARRVVLIDPADHLNAAAANALLKTLEEPVGRTLLCLVAEHPERLPATIRSRCQQLRIALPAEAEALAWLRGRLPDEQAALALRLAHGAPLAALDRLDPERLEARAQRLQGFIALARGERAPLEEAAAWNRLGAALLLEWMAGWLCDLLRLGASTTPPRLDNPDQRDALAALASRLDPVAAHRFFRRVLEARTQCEGSVNAQLLLESLAIEWRELAVPGRAASA</sequence>
<dbReference type="EMBL" id="LSYU01000044">
    <property type="protein sequence ID" value="KXX64826.1"/>
    <property type="molecule type" value="Genomic_DNA"/>
</dbReference>